<proteinExistence type="inferred from homology"/>
<evidence type="ECO:0000256" key="2">
    <source>
        <dbReference type="ARBA" id="ARBA00004377"/>
    </source>
</evidence>
<dbReference type="NCBIfam" id="TIGR03141">
    <property type="entry name" value="cytochro_ccmD"/>
    <property type="match status" value="1"/>
</dbReference>
<evidence type="ECO:0000256" key="7">
    <source>
        <dbReference type="ARBA" id="ARBA00022519"/>
    </source>
</evidence>
<comment type="function">
    <text evidence="1 12">Required for the export of heme to the periplasm for the biogenesis of c-type cytochromes.</text>
</comment>
<keyword evidence="9 12" id="KW-0201">Cytochrome c-type biogenesis</keyword>
<evidence type="ECO:0000256" key="3">
    <source>
        <dbReference type="ARBA" id="ARBA00008741"/>
    </source>
</evidence>
<evidence type="ECO:0000313" key="14">
    <source>
        <dbReference type="Proteomes" id="UP001595976"/>
    </source>
</evidence>
<reference evidence="14" key="1">
    <citation type="journal article" date="2019" name="Int. J. Syst. Evol. Microbiol.">
        <title>The Global Catalogue of Microorganisms (GCM) 10K type strain sequencing project: providing services to taxonomists for standard genome sequencing and annotation.</title>
        <authorList>
            <consortium name="The Broad Institute Genomics Platform"/>
            <consortium name="The Broad Institute Genome Sequencing Center for Infectious Disease"/>
            <person name="Wu L."/>
            <person name="Ma J."/>
        </authorList>
    </citation>
    <scope>NUCLEOTIDE SEQUENCE [LARGE SCALE GENOMIC DNA]</scope>
    <source>
        <strain evidence="14">CGMCC 1.15643</strain>
    </source>
</reference>
<evidence type="ECO:0000256" key="1">
    <source>
        <dbReference type="ARBA" id="ARBA00002442"/>
    </source>
</evidence>
<comment type="similarity">
    <text evidence="3 12">Belongs to the CcmD/CycX/HelD family.</text>
</comment>
<keyword evidence="6 12" id="KW-1003">Cell membrane</keyword>
<evidence type="ECO:0000256" key="8">
    <source>
        <dbReference type="ARBA" id="ARBA00022692"/>
    </source>
</evidence>
<keyword evidence="5 12" id="KW-0813">Transport</keyword>
<evidence type="ECO:0000256" key="4">
    <source>
        <dbReference type="ARBA" id="ARBA00016461"/>
    </source>
</evidence>
<evidence type="ECO:0000313" key="13">
    <source>
        <dbReference type="EMBL" id="MFC5295727.1"/>
    </source>
</evidence>
<evidence type="ECO:0000256" key="11">
    <source>
        <dbReference type="ARBA" id="ARBA00023136"/>
    </source>
</evidence>
<comment type="caution">
    <text evidence="13">The sequence shown here is derived from an EMBL/GenBank/DDBJ whole genome shotgun (WGS) entry which is preliminary data.</text>
</comment>
<dbReference type="EMBL" id="JBHSLI010000014">
    <property type="protein sequence ID" value="MFC5295727.1"/>
    <property type="molecule type" value="Genomic_DNA"/>
</dbReference>
<keyword evidence="7 12" id="KW-0997">Cell inner membrane</keyword>
<name>A0ABW0F8I2_9HYPH</name>
<evidence type="ECO:0000256" key="9">
    <source>
        <dbReference type="ARBA" id="ARBA00022748"/>
    </source>
</evidence>
<gene>
    <name evidence="13" type="primary">ccmD</name>
    <name evidence="13" type="ORF">ACFPK2_22295</name>
</gene>
<evidence type="ECO:0000256" key="5">
    <source>
        <dbReference type="ARBA" id="ARBA00022448"/>
    </source>
</evidence>
<keyword evidence="10 12" id="KW-1133">Transmembrane helix</keyword>
<dbReference type="InterPro" id="IPR007078">
    <property type="entry name" value="Haem_export_protD_CcmD"/>
</dbReference>
<keyword evidence="14" id="KW-1185">Reference proteome</keyword>
<organism evidence="13 14">
    <name type="scientific">Bosea minatitlanensis</name>
    <dbReference type="NCBI Taxonomy" id="128782"/>
    <lineage>
        <taxon>Bacteria</taxon>
        <taxon>Pseudomonadati</taxon>
        <taxon>Pseudomonadota</taxon>
        <taxon>Alphaproteobacteria</taxon>
        <taxon>Hyphomicrobiales</taxon>
        <taxon>Boseaceae</taxon>
        <taxon>Bosea</taxon>
    </lineage>
</organism>
<accession>A0ABW0F8I2</accession>
<sequence length="62" mass="6447">MSALIQSLGPHAGFILASYAAVAVILAGLTLAIVRDHWAQKRALAALEQRGAGRRRPGGEAP</sequence>
<evidence type="ECO:0000256" key="10">
    <source>
        <dbReference type="ARBA" id="ARBA00022989"/>
    </source>
</evidence>
<keyword evidence="8 12" id="KW-0812">Transmembrane</keyword>
<comment type="subcellular location">
    <subcellularLocation>
        <location evidence="2 12">Cell inner membrane</location>
        <topology evidence="2 12">Single-pass membrane protein</topology>
    </subcellularLocation>
</comment>
<evidence type="ECO:0000256" key="6">
    <source>
        <dbReference type="ARBA" id="ARBA00022475"/>
    </source>
</evidence>
<evidence type="ECO:0000256" key="12">
    <source>
        <dbReference type="RuleBase" id="RU363101"/>
    </source>
</evidence>
<dbReference type="Pfam" id="PF04995">
    <property type="entry name" value="CcmD"/>
    <property type="match status" value="1"/>
</dbReference>
<dbReference type="RefSeq" id="WP_158445012.1">
    <property type="nucleotide sequence ID" value="NZ_JAOAOS010000021.1"/>
</dbReference>
<feature type="transmembrane region" description="Helical" evidence="12">
    <location>
        <begin position="12"/>
        <end position="34"/>
    </location>
</feature>
<keyword evidence="11 12" id="KW-0472">Membrane</keyword>
<protein>
    <recommendedName>
        <fullName evidence="4 12">Heme exporter protein D</fullName>
    </recommendedName>
</protein>
<dbReference type="Proteomes" id="UP001595976">
    <property type="component" value="Unassembled WGS sequence"/>
</dbReference>